<evidence type="ECO:0000313" key="1">
    <source>
        <dbReference type="EMBL" id="KAJ1948027.1"/>
    </source>
</evidence>
<keyword evidence="2" id="KW-1185">Reference proteome</keyword>
<evidence type="ECO:0000313" key="2">
    <source>
        <dbReference type="Proteomes" id="UP001150603"/>
    </source>
</evidence>
<dbReference type="Proteomes" id="UP001150603">
    <property type="component" value="Unassembled WGS sequence"/>
</dbReference>
<protein>
    <submittedName>
        <fullName evidence="1">Multicopy suppressor of BFA (Brefeldin A)</fullName>
    </submittedName>
</protein>
<organism evidence="1 2">
    <name type="scientific">Linderina macrospora</name>
    <dbReference type="NCBI Taxonomy" id="4868"/>
    <lineage>
        <taxon>Eukaryota</taxon>
        <taxon>Fungi</taxon>
        <taxon>Fungi incertae sedis</taxon>
        <taxon>Zoopagomycota</taxon>
        <taxon>Kickxellomycotina</taxon>
        <taxon>Kickxellomycetes</taxon>
        <taxon>Kickxellales</taxon>
        <taxon>Kickxellaceae</taxon>
        <taxon>Linderina</taxon>
    </lineage>
</organism>
<proteinExistence type="predicted"/>
<name>A0ACC1JD02_9FUNG</name>
<comment type="caution">
    <text evidence="1">The sequence shown here is derived from an EMBL/GenBank/DDBJ whole genome shotgun (WGS) entry which is preliminary data.</text>
</comment>
<gene>
    <name evidence="1" type="primary">BFR1</name>
    <name evidence="1" type="ORF">FBU59_001781</name>
</gene>
<feature type="non-terminal residue" evidence="1">
    <location>
        <position position="1"/>
    </location>
</feature>
<sequence>DNIKGELLNTDTRKGPLADKRNKLLSRLQAIQREQGELRKSRGKVFDKQASLTNSISRKASDLKALMAKTTFKTVAEIDEKIAKNEKRIDSGKLKIIDERRLASENAQLRRARKAVEQCEDTQSSIEKEKAELSVIDAQLADTNAQQLADEYAQLQAELDQIKATQDQGWEKRSGLLDERTRLQKAIDAAWDEKRALQEEHRQQNNDFYKWQQEDRKRRAEEEKQRRIQEQREKRLAIAQEQREEAEIPAFQDEISGCDSLIQYLNGFQVRSTGSAGSRSEDNTRPSSAASNQREVDSNDHVPAGMVAIKKSSNEESYFAGAVKQKKKANKKSVNKGDALKIPLAVAERFLELKVDLPINMAAIPIALEKLADRKQFFVSNQVKVTEENKKKAEEKITKLMAELDADEKIAQESS</sequence>
<accession>A0ACC1JD02</accession>
<reference evidence="1" key="1">
    <citation type="submission" date="2022-07" db="EMBL/GenBank/DDBJ databases">
        <title>Phylogenomic reconstructions and comparative analyses of Kickxellomycotina fungi.</title>
        <authorList>
            <person name="Reynolds N.K."/>
            <person name="Stajich J.E."/>
            <person name="Barry K."/>
            <person name="Grigoriev I.V."/>
            <person name="Crous P."/>
            <person name="Smith M.E."/>
        </authorList>
    </citation>
    <scope>NUCLEOTIDE SEQUENCE</scope>
    <source>
        <strain evidence="1">NRRL 5244</strain>
    </source>
</reference>
<dbReference type="EMBL" id="JANBPW010000861">
    <property type="protein sequence ID" value="KAJ1948027.1"/>
    <property type="molecule type" value="Genomic_DNA"/>
</dbReference>